<gene>
    <name evidence="3" type="ordered locus">Cbei_3443</name>
</gene>
<reference evidence="3 4" key="2">
    <citation type="journal article" date="2011" name="BMC Genomics">
        <title>Single-nucleotide resolution analysis of the transcriptome structure of Clostridium beijerinckii NCIMB 8052 using RNA-Seq.</title>
        <authorList>
            <person name="Wang Y."/>
            <person name="Li X."/>
            <person name="Mao Y."/>
            <person name="Blaschek H.P."/>
        </authorList>
    </citation>
    <scope>NUCLEOTIDE SEQUENCE [LARGE SCALE GENOMIC DNA]</scope>
    <source>
        <strain evidence="4">ATCC 51743 / NCIMB 8052</strain>
    </source>
</reference>
<evidence type="ECO:0000313" key="4">
    <source>
        <dbReference type="Proteomes" id="UP000000565"/>
    </source>
</evidence>
<dbReference type="GO" id="GO:0052693">
    <property type="term" value="F:epoxyqueuosine reductase activity"/>
    <property type="evidence" value="ECO:0007669"/>
    <property type="project" value="TreeGrafter"/>
</dbReference>
<keyword evidence="1" id="KW-0408">Iron</keyword>
<dbReference type="KEGG" id="cbe:Cbei_3443"/>
<protein>
    <submittedName>
        <fullName evidence="3">4Fe-4S ferredoxin, iron-sulfur binding domain protein</fullName>
    </submittedName>
</protein>
<dbReference type="PROSITE" id="PS51379">
    <property type="entry name" value="4FE4S_FER_2"/>
    <property type="match status" value="1"/>
</dbReference>
<dbReference type="EMBL" id="CP000721">
    <property type="protein sequence ID" value="ABR35568.1"/>
    <property type="molecule type" value="Genomic_DNA"/>
</dbReference>
<name>A6LYY8_CLOB8</name>
<keyword evidence="1" id="KW-0411">Iron-sulfur</keyword>
<proteinExistence type="predicted"/>
<accession>A6LYY8</accession>
<dbReference type="InterPro" id="IPR017896">
    <property type="entry name" value="4Fe4S_Fe-S-bd"/>
</dbReference>
<dbReference type="HOGENOM" id="CLU_061526_0_0_9"/>
<evidence type="ECO:0000313" key="3">
    <source>
        <dbReference type="EMBL" id="ABR35568.1"/>
    </source>
</evidence>
<dbReference type="InterPro" id="IPR004453">
    <property type="entry name" value="QueG"/>
</dbReference>
<reference evidence="3 4" key="3">
    <citation type="journal article" date="2012" name="BMC Genomics">
        <title>Genome-wide dynamic transcriptional profiling in clostridium beijerinckii NCIMB 8052 using single-nucleotide resolution RNA-Seq.</title>
        <authorList>
            <person name="Wang Y."/>
            <person name="Li X."/>
            <person name="Mao Y."/>
            <person name="Blaschek H.P."/>
        </authorList>
    </citation>
    <scope>NUCLEOTIDE SEQUENCE [LARGE SCALE GENOMIC DNA]</scope>
    <source>
        <strain evidence="4">ATCC 51743 / NCIMB 8052</strain>
    </source>
</reference>
<evidence type="ECO:0000259" key="2">
    <source>
        <dbReference type="PROSITE" id="PS51379"/>
    </source>
</evidence>
<dbReference type="GO" id="GO:0051539">
    <property type="term" value="F:4 iron, 4 sulfur cluster binding"/>
    <property type="evidence" value="ECO:0007669"/>
    <property type="project" value="UniProtKB-KW"/>
</dbReference>
<dbReference type="GO" id="GO:0008616">
    <property type="term" value="P:tRNA queuosine(34) biosynthetic process"/>
    <property type="evidence" value="ECO:0007669"/>
    <property type="project" value="InterPro"/>
</dbReference>
<dbReference type="PANTHER" id="PTHR30002">
    <property type="entry name" value="EPOXYQUEUOSINE REDUCTASE"/>
    <property type="match status" value="1"/>
</dbReference>
<keyword evidence="1" id="KW-0479">Metal-binding</keyword>
<feature type="domain" description="4Fe-4S ferredoxin-type" evidence="2">
    <location>
        <begin position="194"/>
        <end position="228"/>
    </location>
</feature>
<evidence type="ECO:0000256" key="1">
    <source>
        <dbReference type="ARBA" id="ARBA00022485"/>
    </source>
</evidence>
<organism evidence="3 4">
    <name type="scientific">Clostridium beijerinckii (strain ATCC 51743 / NCIMB 8052)</name>
    <name type="common">Clostridium acetobutylicum</name>
    <dbReference type="NCBI Taxonomy" id="290402"/>
    <lineage>
        <taxon>Bacteria</taxon>
        <taxon>Bacillati</taxon>
        <taxon>Bacillota</taxon>
        <taxon>Clostridia</taxon>
        <taxon>Eubacteriales</taxon>
        <taxon>Clostridiaceae</taxon>
        <taxon>Clostridium</taxon>
    </lineage>
</organism>
<sequence length="281" mass="31465">MLKELAYIKRGFALVMKEKITKLIKNFIKEYERQDNISTRWGDPLVGFADANDPYILNFKELITPTHKLPTDVLSDASIVIAYFVPFTKELARTNGTPGDVSSPEWALAYEETNAMFVRLNEYMISELRKLGYHADISPEASTFDQKILKSNWSHRHFARAAGLGTFGINNMLISKVGCCGRYNTIVTNLDVKADSPLKEELCLYKKNGSCGVCVKHCPSGALTLDGYDRHKCYVVLMKNAELYTEFGSSYTDESGDEPNSIGSEVCGKCVVNTPCTFFIK</sequence>
<dbReference type="PANTHER" id="PTHR30002:SF4">
    <property type="entry name" value="EPOXYQUEUOSINE REDUCTASE"/>
    <property type="match status" value="1"/>
</dbReference>
<reference evidence="3 4" key="1">
    <citation type="submission" date="2007-06" db="EMBL/GenBank/DDBJ databases">
        <title>Complete sequence of Clostridium beijerinckii NCIMB 8052.</title>
        <authorList>
            <consortium name="US DOE Joint Genome Institute"/>
            <person name="Copeland A."/>
            <person name="Lucas S."/>
            <person name="Lapidus A."/>
            <person name="Barry K."/>
            <person name="Detter J.C."/>
            <person name="Glavina del Rio T."/>
            <person name="Hammon N."/>
            <person name="Israni S."/>
            <person name="Dalin E."/>
            <person name="Tice H."/>
            <person name="Pitluck S."/>
            <person name="Sims D."/>
            <person name="Brettin T."/>
            <person name="Bruce D."/>
            <person name="Tapia R."/>
            <person name="Brainard J."/>
            <person name="Schmutz J."/>
            <person name="Larimer F."/>
            <person name="Land M."/>
            <person name="Hauser L."/>
            <person name="Kyrpides N."/>
            <person name="Mikhailova N."/>
            <person name="Bennet G."/>
            <person name="Cann I."/>
            <person name="Chen J.-S."/>
            <person name="Contreras A.L."/>
            <person name="Jones D."/>
            <person name="Kashket E."/>
            <person name="Mitchell W."/>
            <person name="Stoddard S."/>
            <person name="Schwarz W."/>
            <person name="Qureshi N."/>
            <person name="Young M."/>
            <person name="Shi Z."/>
            <person name="Ezeji T."/>
            <person name="White B."/>
            <person name="Blaschek H."/>
            <person name="Richardson P."/>
        </authorList>
    </citation>
    <scope>NUCLEOTIDE SEQUENCE [LARGE SCALE GENOMIC DNA]</scope>
    <source>
        <strain evidence="4">ATCC 51743 / NCIMB 8052</strain>
    </source>
</reference>
<dbReference type="eggNOG" id="COG1600">
    <property type="taxonomic scope" value="Bacteria"/>
</dbReference>
<dbReference type="Proteomes" id="UP000000565">
    <property type="component" value="Chromosome"/>
</dbReference>
<keyword evidence="1" id="KW-0004">4Fe-4S</keyword>
<dbReference type="AlphaFoldDB" id="A6LYY8"/>